<evidence type="ECO:0000313" key="12">
    <source>
        <dbReference type="Proteomes" id="UP000203898"/>
    </source>
</evidence>
<comment type="subcellular location">
    <subcellularLocation>
        <location evidence="1">Membrane</location>
        <topology evidence="1">Multi-pass membrane protein</topology>
    </subcellularLocation>
</comment>
<dbReference type="PANTHER" id="PTHR11351">
    <property type="entry name" value="ACYL-COA DESATURASE"/>
    <property type="match status" value="1"/>
</dbReference>
<dbReference type="InterPro" id="IPR005804">
    <property type="entry name" value="FA_desaturase_dom"/>
</dbReference>
<sequence>MAWKLTNCIVIPLFHVVAIYSVYGCFAYSNSPLAMTAWAALIAHVAGFGVTAGVHRMWTHKAYKATAPFRVFLALCFSVAGQNTIPQWVLDHRVHHKYSDTTADPHNANRGFWFSHVGWLMMTKDPDVISAGRKMDMTDIYSDPVVVWHTKYFIPLKILLCFVIPVWVPVACWGETFAAAFLSQAVLRYALTLNFTWLVNSAAHMYGDRPFDKNIFPRENKLVAALALGEGWHNYHHVFPYDYKAAELGNDFNFTARILDFAASRGWVYDLRQPSRQLIEKIVENRGDGSK</sequence>
<reference evidence="11 12" key="1">
    <citation type="journal article" date="2009" name="PLoS ONE">
        <title>Symbiotic virus at the evolutionary intersection of three types of large DNA viruses; iridoviruses, ascoviruses, and ichnoviruses.</title>
        <authorList>
            <person name="Bigot Y."/>
            <person name="Renault S."/>
            <person name="Nicolas J."/>
            <person name="Moundras C."/>
            <person name="Demattei M.V."/>
            <person name="Samain S."/>
            <person name="Bideshi D.K."/>
            <person name="Federici B.A."/>
        </authorList>
    </citation>
    <scope>NUCLEOTIDE SEQUENCE [LARGE SCALE GENOMIC DNA]</scope>
</reference>
<dbReference type="InterPro" id="IPR015876">
    <property type="entry name" value="Acyl-CoA_DS"/>
</dbReference>
<accession>F2NZ38</accession>
<dbReference type="EMBL" id="CU469068">
    <property type="protein sequence ID" value="CCA61466.1"/>
    <property type="molecule type" value="Genomic_DNA"/>
</dbReference>
<dbReference type="GO" id="GO:0016020">
    <property type="term" value="C:membrane"/>
    <property type="evidence" value="ECO:0007669"/>
    <property type="project" value="UniProtKB-SubCell"/>
</dbReference>
<evidence type="ECO:0000313" key="11">
    <source>
        <dbReference type="EMBL" id="CCA61466.1"/>
    </source>
</evidence>
<organism evidence="11 12">
    <name type="scientific">Diadromus pulchellus ascovirus 4a</name>
    <dbReference type="NCBI Taxonomy" id="158683"/>
    <lineage>
        <taxon>Viruses</taxon>
        <taxon>Varidnaviria</taxon>
        <taxon>Bamfordvirae</taxon>
        <taxon>Nucleocytoviricota</taxon>
        <taxon>Megaviricetes</taxon>
        <taxon>Pimascovirales</taxon>
        <taxon>Pimascovirales incertae sedis</taxon>
        <taxon>Ascoviridae</taxon>
        <taxon>Toursvirus</taxon>
        <taxon>Toursvirus dptv1a</taxon>
    </lineage>
</organism>
<feature type="transmembrane region" description="Helical" evidence="9">
    <location>
        <begin position="152"/>
        <end position="174"/>
    </location>
</feature>
<keyword evidence="6" id="KW-0408">Iron</keyword>
<dbReference type="GeneID" id="26683654"/>
<feature type="transmembrane region" description="Helical" evidence="9">
    <location>
        <begin position="35"/>
        <end position="55"/>
    </location>
</feature>
<evidence type="ECO:0000256" key="9">
    <source>
        <dbReference type="SAM" id="Phobius"/>
    </source>
</evidence>
<dbReference type="PRINTS" id="PR00075">
    <property type="entry name" value="FACDDSATRASE"/>
</dbReference>
<keyword evidence="2 9" id="KW-0812">Transmembrane</keyword>
<keyword evidence="7" id="KW-0443">Lipid metabolism</keyword>
<dbReference type="OrthoDB" id="39531at10239"/>
<feature type="domain" description="Fatty acid desaturase" evidence="10">
    <location>
        <begin position="35"/>
        <end position="241"/>
    </location>
</feature>
<evidence type="ECO:0000256" key="3">
    <source>
        <dbReference type="ARBA" id="ARBA00022832"/>
    </source>
</evidence>
<keyword evidence="12" id="KW-1185">Reference proteome</keyword>
<keyword evidence="8 9" id="KW-0472">Membrane</keyword>
<keyword evidence="5" id="KW-0560">Oxidoreductase</keyword>
<evidence type="ECO:0000256" key="2">
    <source>
        <dbReference type="ARBA" id="ARBA00022692"/>
    </source>
</evidence>
<keyword evidence="4 9" id="KW-1133">Transmembrane helix</keyword>
<evidence type="ECO:0000256" key="5">
    <source>
        <dbReference type="ARBA" id="ARBA00023002"/>
    </source>
</evidence>
<dbReference type="KEGG" id="vg:26683654"/>
<evidence type="ECO:0000259" key="10">
    <source>
        <dbReference type="Pfam" id="PF00487"/>
    </source>
</evidence>
<dbReference type="GO" id="GO:0004768">
    <property type="term" value="F:stearoyl-CoA 9-desaturase activity"/>
    <property type="evidence" value="ECO:0007669"/>
    <property type="project" value="TreeGrafter"/>
</dbReference>
<dbReference type="PROSITE" id="PS51257">
    <property type="entry name" value="PROKAR_LIPOPROTEIN"/>
    <property type="match status" value="1"/>
</dbReference>
<dbReference type="CDD" id="cd03505">
    <property type="entry name" value="Delta9-FADS-like"/>
    <property type="match status" value="1"/>
</dbReference>
<feature type="transmembrane region" description="Helical" evidence="9">
    <location>
        <begin position="7"/>
        <end position="29"/>
    </location>
</feature>
<dbReference type="RefSeq" id="YP_009640097.1">
    <property type="nucleotide sequence ID" value="NC_011335.1"/>
</dbReference>
<evidence type="ECO:0000256" key="8">
    <source>
        <dbReference type="ARBA" id="ARBA00023136"/>
    </source>
</evidence>
<evidence type="ECO:0000256" key="4">
    <source>
        <dbReference type="ARBA" id="ARBA00022989"/>
    </source>
</evidence>
<feature type="transmembrane region" description="Helical" evidence="9">
    <location>
        <begin position="186"/>
        <end position="207"/>
    </location>
</feature>
<dbReference type="GO" id="GO:0005506">
    <property type="term" value="F:iron ion binding"/>
    <property type="evidence" value="ECO:0007669"/>
    <property type="project" value="TreeGrafter"/>
</dbReference>
<protein>
    <submittedName>
        <fullName evidence="11">Complete DpAV4 genome</fullName>
    </submittedName>
</protein>
<proteinExistence type="predicted"/>
<name>F2NZ38_9VIRU</name>
<keyword evidence="3" id="KW-0276">Fatty acid metabolism</keyword>
<evidence type="ECO:0000256" key="1">
    <source>
        <dbReference type="ARBA" id="ARBA00004141"/>
    </source>
</evidence>
<dbReference type="PANTHER" id="PTHR11351:SF21">
    <property type="entry name" value="GH07782P"/>
    <property type="match status" value="1"/>
</dbReference>
<dbReference type="Proteomes" id="UP000203898">
    <property type="component" value="Segment"/>
</dbReference>
<evidence type="ECO:0000256" key="7">
    <source>
        <dbReference type="ARBA" id="ARBA00023098"/>
    </source>
</evidence>
<evidence type="ECO:0000256" key="6">
    <source>
        <dbReference type="ARBA" id="ARBA00023004"/>
    </source>
</evidence>
<dbReference type="GO" id="GO:0006636">
    <property type="term" value="P:unsaturated fatty acid biosynthetic process"/>
    <property type="evidence" value="ECO:0007669"/>
    <property type="project" value="TreeGrafter"/>
</dbReference>
<dbReference type="Pfam" id="PF00487">
    <property type="entry name" value="FA_desaturase"/>
    <property type="match status" value="1"/>
</dbReference>